<evidence type="ECO:0000256" key="12">
    <source>
        <dbReference type="ARBA" id="ARBA00022824"/>
    </source>
</evidence>
<keyword evidence="12" id="KW-0256">Endoplasmic reticulum</keyword>
<comment type="subcellular location">
    <subcellularLocation>
        <location evidence="1">Endoplasmic reticulum</location>
    </subcellularLocation>
    <subcellularLocation>
        <location evidence="3">Golgi apparatus</location>
    </subcellularLocation>
    <subcellularLocation>
        <location evidence="2">Lysosome</location>
    </subcellularLocation>
    <subcellularLocation>
        <location evidence="4">Secreted</location>
    </subcellularLocation>
</comment>
<dbReference type="GO" id="GO:0005764">
    <property type="term" value="C:lysosome"/>
    <property type="evidence" value="ECO:0007669"/>
    <property type="project" value="UniProtKB-SubCell"/>
</dbReference>
<evidence type="ECO:0000313" key="23">
    <source>
        <dbReference type="EMBL" id="EGF90147.1"/>
    </source>
</evidence>
<name>F4QRM1_9CAUL</name>
<evidence type="ECO:0000256" key="7">
    <source>
        <dbReference type="ARBA" id="ARBA00022645"/>
    </source>
</evidence>
<dbReference type="EMBL" id="GL883079">
    <property type="protein sequence ID" value="EGF90147.1"/>
    <property type="molecule type" value="Genomic_DNA"/>
</dbReference>
<evidence type="ECO:0000256" key="2">
    <source>
        <dbReference type="ARBA" id="ARBA00004371"/>
    </source>
</evidence>
<evidence type="ECO:0000256" key="21">
    <source>
        <dbReference type="SAM" id="SignalP"/>
    </source>
</evidence>
<evidence type="ECO:0000256" key="5">
    <source>
        <dbReference type="ARBA" id="ARBA00014116"/>
    </source>
</evidence>
<protein>
    <recommendedName>
        <fullName evidence="5">Carboxypeptidase Q</fullName>
    </recommendedName>
    <alternativeName>
        <fullName evidence="20">Plasma glutamate carboxypeptidase</fullName>
    </alternativeName>
</protein>
<keyword evidence="15" id="KW-0482">Metalloprotease</keyword>
<feature type="signal peptide" evidence="21">
    <location>
        <begin position="1"/>
        <end position="17"/>
    </location>
</feature>
<dbReference type="GO" id="GO:0004180">
    <property type="term" value="F:carboxypeptidase activity"/>
    <property type="evidence" value="ECO:0007669"/>
    <property type="project" value="UniProtKB-KW"/>
</dbReference>
<dbReference type="InterPro" id="IPR007484">
    <property type="entry name" value="Peptidase_M28"/>
</dbReference>
<evidence type="ECO:0000256" key="10">
    <source>
        <dbReference type="ARBA" id="ARBA00022729"/>
    </source>
</evidence>
<dbReference type="AlphaFoldDB" id="F4QRM1"/>
<keyword evidence="7 23" id="KW-0121">Carboxypeptidase</keyword>
<keyword evidence="6" id="KW-0964">Secreted</keyword>
<dbReference type="OrthoDB" id="9769665at2"/>
<evidence type="ECO:0000256" key="18">
    <source>
        <dbReference type="ARBA" id="ARBA00023228"/>
    </source>
</evidence>
<evidence type="ECO:0000256" key="19">
    <source>
        <dbReference type="ARBA" id="ARBA00025833"/>
    </source>
</evidence>
<keyword evidence="18" id="KW-0458">Lysosome</keyword>
<evidence type="ECO:0000256" key="9">
    <source>
        <dbReference type="ARBA" id="ARBA00022723"/>
    </source>
</evidence>
<evidence type="ECO:0000259" key="22">
    <source>
        <dbReference type="Pfam" id="PF04389"/>
    </source>
</evidence>
<feature type="domain" description="Peptidase M28" evidence="22">
    <location>
        <begin position="274"/>
        <end position="469"/>
    </location>
</feature>
<keyword evidence="8" id="KW-0645">Protease</keyword>
<keyword evidence="9" id="KW-0479">Metal-binding</keyword>
<evidence type="ECO:0000256" key="15">
    <source>
        <dbReference type="ARBA" id="ARBA00023049"/>
    </source>
</evidence>
<dbReference type="InterPro" id="IPR039866">
    <property type="entry name" value="CPQ"/>
</dbReference>
<keyword evidence="14" id="KW-0333">Golgi apparatus</keyword>
<evidence type="ECO:0000256" key="20">
    <source>
        <dbReference type="ARBA" id="ARBA00033328"/>
    </source>
</evidence>
<dbReference type="GO" id="GO:0006508">
    <property type="term" value="P:proteolysis"/>
    <property type="evidence" value="ECO:0007669"/>
    <property type="project" value="UniProtKB-KW"/>
</dbReference>
<dbReference type="Proteomes" id="UP000006512">
    <property type="component" value="Unassembled WGS sequence"/>
</dbReference>
<gene>
    <name evidence="23" type="ORF">ABI_31610</name>
</gene>
<keyword evidence="10 21" id="KW-0732">Signal</keyword>
<dbReference type="GO" id="GO:0070573">
    <property type="term" value="F:metallodipeptidase activity"/>
    <property type="evidence" value="ECO:0007669"/>
    <property type="project" value="InterPro"/>
</dbReference>
<evidence type="ECO:0000256" key="14">
    <source>
        <dbReference type="ARBA" id="ARBA00023034"/>
    </source>
</evidence>
<organism evidence="23 24">
    <name type="scientific">Asticcacaulis biprosthecium C19</name>
    <dbReference type="NCBI Taxonomy" id="715226"/>
    <lineage>
        <taxon>Bacteria</taxon>
        <taxon>Pseudomonadati</taxon>
        <taxon>Pseudomonadota</taxon>
        <taxon>Alphaproteobacteria</taxon>
        <taxon>Caulobacterales</taxon>
        <taxon>Caulobacteraceae</taxon>
        <taxon>Asticcacaulis</taxon>
    </lineage>
</organism>
<evidence type="ECO:0000256" key="1">
    <source>
        <dbReference type="ARBA" id="ARBA00004240"/>
    </source>
</evidence>
<dbReference type="GO" id="GO:0005576">
    <property type="term" value="C:extracellular region"/>
    <property type="evidence" value="ECO:0007669"/>
    <property type="project" value="UniProtKB-SubCell"/>
</dbReference>
<evidence type="ECO:0000256" key="16">
    <source>
        <dbReference type="ARBA" id="ARBA00023145"/>
    </source>
</evidence>
<evidence type="ECO:0000256" key="17">
    <source>
        <dbReference type="ARBA" id="ARBA00023180"/>
    </source>
</evidence>
<evidence type="ECO:0000256" key="8">
    <source>
        <dbReference type="ARBA" id="ARBA00022670"/>
    </source>
</evidence>
<dbReference type="Pfam" id="PF04389">
    <property type="entry name" value="Peptidase_M28"/>
    <property type="match status" value="1"/>
</dbReference>
<reference evidence="24" key="1">
    <citation type="submission" date="2011-03" db="EMBL/GenBank/DDBJ databases">
        <title>Draft genome sequence of Brevundimonas diminuta.</title>
        <authorList>
            <person name="Brown P.J.B."/>
            <person name="Buechlein A."/>
            <person name="Hemmerich C."/>
            <person name="Brun Y.V."/>
        </authorList>
    </citation>
    <scope>NUCLEOTIDE SEQUENCE [LARGE SCALE GENOMIC DNA]</scope>
    <source>
        <strain evidence="24">C19</strain>
    </source>
</reference>
<keyword evidence="24" id="KW-1185">Reference proteome</keyword>
<sequence>MKPIHFAAVLAAGLAVAAPPVLHAKPKKAVPAAPAAIAPADQAVVLRDAALKDNNAYEFVAELTTRFGARPAGSASEKAAAEWSAAQFKAMGFDKVRIETFPLEIWQRGDESLEMVGPFPQKLVATALGGSGTTPAEGVEAEAALFETYEQFSSSTADLKGKIVVILQPTVATQTGVGYGANSGSVRRQGPEIARQRGAVGYLMRSLGTHDHRFAHTGGTRFLGAEGVPAMAISPPDAEQFERILKLQKQGQAGPIRLKMVSTPKFLGTGQSQNVIAEITGAKRPQEIITIGGHLDSWDLGTGAIDDGAGVAITMAAAKTILDSKVRPDRTIRVVFWGSEEVSQPNDRGLSGANAYATAYKAEFPNHVIAAESDFGADVVYALSLPESDSPEFVKQVGNVLYPLGIYIDKAVSTGGGPDTSPLFSAGVPVMDLQQDGMDYFDTHHTPDDVLERIDPIKVDQNVAAWAATVWLIASTEVKFKGVAPKP</sequence>
<evidence type="ECO:0000256" key="3">
    <source>
        <dbReference type="ARBA" id="ARBA00004555"/>
    </source>
</evidence>
<keyword evidence="13" id="KW-0862">Zinc</keyword>
<evidence type="ECO:0000313" key="24">
    <source>
        <dbReference type="Proteomes" id="UP000006512"/>
    </source>
</evidence>
<dbReference type="STRING" id="715226.ABI_31610"/>
<dbReference type="PANTHER" id="PTHR12053">
    <property type="entry name" value="PROTEASE FAMILY M28 PLASMA GLUTAMATE CARBOXYPEPTIDASE-RELATED"/>
    <property type="match status" value="1"/>
</dbReference>
<proteinExistence type="predicted"/>
<dbReference type="HOGENOM" id="CLU_033697_1_1_5"/>
<dbReference type="RefSeq" id="WP_006273946.1">
    <property type="nucleotide sequence ID" value="NZ_GL883079.1"/>
</dbReference>
<accession>F4QRM1</accession>
<keyword evidence="16" id="KW-0865">Zymogen</keyword>
<evidence type="ECO:0000256" key="4">
    <source>
        <dbReference type="ARBA" id="ARBA00004613"/>
    </source>
</evidence>
<keyword evidence="11" id="KW-0378">Hydrolase</keyword>
<evidence type="ECO:0000256" key="11">
    <source>
        <dbReference type="ARBA" id="ARBA00022801"/>
    </source>
</evidence>
<dbReference type="GO" id="GO:0046872">
    <property type="term" value="F:metal ion binding"/>
    <property type="evidence" value="ECO:0007669"/>
    <property type="project" value="UniProtKB-KW"/>
</dbReference>
<feature type="chain" id="PRO_5003321065" description="Carboxypeptidase Q" evidence="21">
    <location>
        <begin position="18"/>
        <end position="487"/>
    </location>
</feature>
<dbReference type="Gene3D" id="3.40.630.10">
    <property type="entry name" value="Zn peptidases"/>
    <property type="match status" value="1"/>
</dbReference>
<dbReference type="Gene3D" id="3.50.30.30">
    <property type="match status" value="1"/>
</dbReference>
<dbReference type="PANTHER" id="PTHR12053:SF3">
    <property type="entry name" value="CARBOXYPEPTIDASE Q"/>
    <property type="match status" value="1"/>
</dbReference>
<keyword evidence="17" id="KW-0325">Glycoprotein</keyword>
<evidence type="ECO:0000256" key="6">
    <source>
        <dbReference type="ARBA" id="ARBA00022525"/>
    </source>
</evidence>
<dbReference type="SUPFAM" id="SSF53187">
    <property type="entry name" value="Zn-dependent exopeptidases"/>
    <property type="match status" value="1"/>
</dbReference>
<comment type="subunit">
    <text evidence="19">Homodimer. The monomeric form is inactive while the homodimer is active.</text>
</comment>
<dbReference type="eggNOG" id="COG2234">
    <property type="taxonomic scope" value="Bacteria"/>
</dbReference>
<evidence type="ECO:0000256" key="13">
    <source>
        <dbReference type="ARBA" id="ARBA00022833"/>
    </source>
</evidence>